<reference evidence="8" key="1">
    <citation type="submission" date="2021-06" db="EMBL/GenBank/DDBJ databases">
        <authorList>
            <person name="Kallberg Y."/>
            <person name="Tangrot J."/>
            <person name="Rosling A."/>
        </authorList>
    </citation>
    <scope>NUCLEOTIDE SEQUENCE</scope>
    <source>
        <strain evidence="8">MT106</strain>
    </source>
</reference>
<dbReference type="Gene3D" id="3.30.230.10">
    <property type="match status" value="1"/>
</dbReference>
<keyword evidence="9" id="KW-1185">Reference proteome</keyword>
<dbReference type="GO" id="GO:0003735">
    <property type="term" value="F:structural constituent of ribosome"/>
    <property type="evidence" value="ECO:0007669"/>
    <property type="project" value="InterPro"/>
</dbReference>
<dbReference type="PANTHER" id="PTHR11545">
    <property type="entry name" value="RIBOSOMAL PROTEIN L13"/>
    <property type="match status" value="1"/>
</dbReference>
<dbReference type="SUPFAM" id="SSF54747">
    <property type="entry name" value="Ribosomal L11/L12e N-terminal domain"/>
    <property type="match status" value="1"/>
</dbReference>
<name>A0A9N9DYD7_9GLOM</name>
<dbReference type="Pfam" id="PF00380">
    <property type="entry name" value="Ribosomal_S9"/>
    <property type="match status" value="1"/>
</dbReference>
<dbReference type="InterPro" id="IPR036796">
    <property type="entry name" value="Ribosomal_uL11_N_sf"/>
</dbReference>
<dbReference type="InterPro" id="IPR005822">
    <property type="entry name" value="Ribosomal_uL13"/>
</dbReference>
<dbReference type="HAMAP" id="MF_00736">
    <property type="entry name" value="Ribosomal_uL11"/>
    <property type="match status" value="1"/>
</dbReference>
<accession>A0A9N9DYD7</accession>
<dbReference type="NCBIfam" id="NF001099">
    <property type="entry name" value="PRK00132.1"/>
    <property type="match status" value="1"/>
</dbReference>
<dbReference type="InterPro" id="IPR036769">
    <property type="entry name" value="Ribosomal_uL11_C_sf"/>
</dbReference>
<feature type="domain" description="Large ribosomal subunit protein uL11 C-terminal" evidence="7">
    <location>
        <begin position="596"/>
        <end position="648"/>
    </location>
</feature>
<protein>
    <recommendedName>
        <fullName evidence="5">Small ribosomal subunit protein uS9m</fullName>
    </recommendedName>
    <alternativeName>
        <fullName evidence="6">37S ribosomal protein S9, mitochondrial</fullName>
    </alternativeName>
</protein>
<dbReference type="OrthoDB" id="274622at2759"/>
<dbReference type="Gene3D" id="1.10.10.250">
    <property type="entry name" value="Ribosomal protein L11, C-terminal domain"/>
    <property type="match status" value="1"/>
</dbReference>
<dbReference type="PANTHER" id="PTHR11545:SF2">
    <property type="entry name" value="LARGE RIBOSOMAL SUBUNIT PROTEIN UL13M"/>
    <property type="match status" value="1"/>
</dbReference>
<dbReference type="Pfam" id="PF00298">
    <property type="entry name" value="Ribosomal_L11"/>
    <property type="match status" value="1"/>
</dbReference>
<dbReference type="InterPro" id="IPR036899">
    <property type="entry name" value="Ribosomal_uL13_sf"/>
</dbReference>
<dbReference type="InterPro" id="IPR023035">
    <property type="entry name" value="Ribosomal_uS9_bac/plastid"/>
</dbReference>
<dbReference type="SMART" id="SM00649">
    <property type="entry name" value="RL11"/>
    <property type="match status" value="1"/>
</dbReference>
<evidence type="ECO:0000256" key="2">
    <source>
        <dbReference type="ARBA" id="ARBA00010537"/>
    </source>
</evidence>
<feature type="non-terminal residue" evidence="8">
    <location>
        <position position="1"/>
    </location>
</feature>
<dbReference type="Gene3D" id="3.90.1180.10">
    <property type="entry name" value="Ribosomal protein L13"/>
    <property type="match status" value="1"/>
</dbReference>
<evidence type="ECO:0000256" key="6">
    <source>
        <dbReference type="ARBA" id="ARBA00042623"/>
    </source>
</evidence>
<evidence type="ECO:0000313" key="9">
    <source>
        <dbReference type="Proteomes" id="UP000789831"/>
    </source>
</evidence>
<evidence type="ECO:0000313" key="8">
    <source>
        <dbReference type="EMBL" id="CAG8657651.1"/>
    </source>
</evidence>
<dbReference type="InterPro" id="IPR029072">
    <property type="entry name" value="YebC-like"/>
</dbReference>
<dbReference type="SUPFAM" id="SSF46906">
    <property type="entry name" value="Ribosomal protein L11, C-terminal domain"/>
    <property type="match status" value="1"/>
</dbReference>
<comment type="similarity">
    <text evidence="1">Belongs to the universal ribosomal protein uL13 family.</text>
</comment>
<dbReference type="Proteomes" id="UP000789831">
    <property type="component" value="Unassembled WGS sequence"/>
</dbReference>
<dbReference type="InterPro" id="IPR020783">
    <property type="entry name" value="Ribosomal_uL11_C"/>
</dbReference>
<dbReference type="GO" id="GO:1990904">
    <property type="term" value="C:ribonucleoprotein complex"/>
    <property type="evidence" value="ECO:0007669"/>
    <property type="project" value="UniProtKB-KW"/>
</dbReference>
<dbReference type="SUPFAM" id="SSF54211">
    <property type="entry name" value="Ribosomal protein S5 domain 2-like"/>
    <property type="match status" value="1"/>
</dbReference>
<dbReference type="GO" id="GO:0003729">
    <property type="term" value="F:mRNA binding"/>
    <property type="evidence" value="ECO:0007669"/>
    <property type="project" value="TreeGrafter"/>
</dbReference>
<dbReference type="CDD" id="cd00392">
    <property type="entry name" value="Ribosomal_L13"/>
    <property type="match status" value="1"/>
</dbReference>
<sequence length="655" mass="74833">PKVYRVEIEGEEIDLTQFVNGKSLPVDKISDAEKSQILQYFLNKNIKRITLNNNKLVIEYNNQTFKTIEAEDSEQKKYHQLIQKLPNKSLSLSELQNNTTNPSTPDKNNTGIYVASQKENEQLQKTTIPSLLNITRSWYFLDLKNKIVGKEATGKIVDLLRGKNRRDFTPNSDLGNYVVLVNAKHMSFTGNKLDKKNYYNHSGYPGGLRTRSTRLMLEKYPTELAFRIIRGMIPHTKLGDKQAGRLFIFAEEKHNLEAQEKGRRKEATARVYLKEGSGQAQIRTNSGKEKDLKDYFYMEPSLCEDVFQPLKLFSKEKNYDFFVRVKGSGFHSQAEAIRLGVARALLKVSSEYKTTLKSFSLLTRDARKVERKKVGHSHSANIKHRKDRQDSARSQLFLKVRKKIENIIKEEHEVNEKALSIARENKFPKEKVYQIWEKIKNGGGENYSARAFYQAPFGILIYLEDSKNITTDLISKLKLKSLPLSSLSGYFQLLYGLKINLKGADNNLEEYLLTSLPAQSVEHTADNGEYMEKNVRQSRIQLVCGQAKPGASLAFLKNMVLFCREFNEKTKERNGELVNVEITVSPDKSHKYVIGTSPSSYLIKKTLGEKKEITQAELEQVAKEIMPSLNTEDIEQAKKIVAGTLRSFNGVKISE</sequence>
<dbReference type="HAMAP" id="MF_01366">
    <property type="entry name" value="Ribosomal_uL13"/>
    <property type="match status" value="1"/>
</dbReference>
<proteinExistence type="inferred from homology"/>
<dbReference type="Gene3D" id="3.30.1550.10">
    <property type="entry name" value="Ribosomal protein L11/L12, N-terminal domain"/>
    <property type="match status" value="1"/>
</dbReference>
<dbReference type="InterPro" id="IPR005823">
    <property type="entry name" value="Ribosomal_uL13_bac-type"/>
</dbReference>
<dbReference type="Pfam" id="PF00572">
    <property type="entry name" value="Ribosomal_L13"/>
    <property type="match status" value="1"/>
</dbReference>
<keyword evidence="3" id="KW-0689">Ribosomal protein</keyword>
<dbReference type="NCBIfam" id="TIGR01066">
    <property type="entry name" value="rplM_bact"/>
    <property type="match status" value="1"/>
</dbReference>
<dbReference type="GO" id="GO:0006412">
    <property type="term" value="P:translation"/>
    <property type="evidence" value="ECO:0007669"/>
    <property type="project" value="InterPro"/>
</dbReference>
<dbReference type="EMBL" id="CAJVPL010005387">
    <property type="protein sequence ID" value="CAG8657651.1"/>
    <property type="molecule type" value="Genomic_DNA"/>
</dbReference>
<dbReference type="InterPro" id="IPR000911">
    <property type="entry name" value="Ribosomal_uL11"/>
</dbReference>
<dbReference type="InterPro" id="IPR000754">
    <property type="entry name" value="Ribosomal_uS9"/>
</dbReference>
<gene>
    <name evidence="8" type="ORF">AGERDE_LOCUS11668</name>
</gene>
<evidence type="ECO:0000256" key="4">
    <source>
        <dbReference type="ARBA" id="ARBA00023274"/>
    </source>
</evidence>
<dbReference type="InterPro" id="IPR014721">
    <property type="entry name" value="Ribsml_uS5_D2-typ_fold_subgr"/>
</dbReference>
<organism evidence="8 9">
    <name type="scientific">Ambispora gerdemannii</name>
    <dbReference type="NCBI Taxonomy" id="144530"/>
    <lineage>
        <taxon>Eukaryota</taxon>
        <taxon>Fungi</taxon>
        <taxon>Fungi incertae sedis</taxon>
        <taxon>Mucoromycota</taxon>
        <taxon>Glomeromycotina</taxon>
        <taxon>Glomeromycetes</taxon>
        <taxon>Archaeosporales</taxon>
        <taxon>Ambisporaceae</taxon>
        <taxon>Ambispora</taxon>
    </lineage>
</organism>
<keyword evidence="4" id="KW-0687">Ribonucleoprotein</keyword>
<comment type="similarity">
    <text evidence="2">Belongs to the universal ribosomal protein uL11 family.</text>
</comment>
<dbReference type="GO" id="GO:0005840">
    <property type="term" value="C:ribosome"/>
    <property type="evidence" value="ECO:0007669"/>
    <property type="project" value="UniProtKB-KW"/>
</dbReference>
<dbReference type="InterPro" id="IPR020568">
    <property type="entry name" value="Ribosomal_Su5_D2-typ_SF"/>
</dbReference>
<comment type="caution">
    <text evidence="8">The sequence shown here is derived from an EMBL/GenBank/DDBJ whole genome shotgun (WGS) entry which is preliminary data.</text>
</comment>
<evidence type="ECO:0000259" key="7">
    <source>
        <dbReference type="Pfam" id="PF00298"/>
    </source>
</evidence>
<evidence type="ECO:0000256" key="5">
    <source>
        <dbReference type="ARBA" id="ARBA00039318"/>
    </source>
</evidence>
<evidence type="ECO:0000256" key="1">
    <source>
        <dbReference type="ARBA" id="ARBA00006227"/>
    </source>
</evidence>
<evidence type="ECO:0000256" key="3">
    <source>
        <dbReference type="ARBA" id="ARBA00022980"/>
    </source>
</evidence>
<dbReference type="SUPFAM" id="SSF52161">
    <property type="entry name" value="Ribosomal protein L13"/>
    <property type="match status" value="1"/>
</dbReference>
<dbReference type="GO" id="GO:0005737">
    <property type="term" value="C:cytoplasm"/>
    <property type="evidence" value="ECO:0007669"/>
    <property type="project" value="UniProtKB-ARBA"/>
</dbReference>
<dbReference type="AlphaFoldDB" id="A0A9N9DYD7"/>
<dbReference type="GO" id="GO:0017148">
    <property type="term" value="P:negative regulation of translation"/>
    <property type="evidence" value="ECO:0007669"/>
    <property type="project" value="TreeGrafter"/>
</dbReference>
<dbReference type="SUPFAM" id="SSF75625">
    <property type="entry name" value="YebC-like"/>
    <property type="match status" value="1"/>
</dbReference>